<feature type="region of interest" description="Disordered" evidence="1">
    <location>
        <begin position="1"/>
        <end position="70"/>
    </location>
</feature>
<evidence type="ECO:0000313" key="2">
    <source>
        <dbReference type="EMBL" id="CAH0368238.1"/>
    </source>
</evidence>
<dbReference type="EMBL" id="CAKKNE010000002">
    <property type="protein sequence ID" value="CAH0368238.1"/>
    <property type="molecule type" value="Genomic_DNA"/>
</dbReference>
<keyword evidence="3" id="KW-1185">Reference proteome</keyword>
<dbReference type="Proteomes" id="UP000789595">
    <property type="component" value="Unassembled WGS sequence"/>
</dbReference>
<organism evidence="2 3">
    <name type="scientific">Pelagomonas calceolata</name>
    <dbReference type="NCBI Taxonomy" id="35677"/>
    <lineage>
        <taxon>Eukaryota</taxon>
        <taxon>Sar</taxon>
        <taxon>Stramenopiles</taxon>
        <taxon>Ochrophyta</taxon>
        <taxon>Pelagophyceae</taxon>
        <taxon>Pelagomonadales</taxon>
        <taxon>Pelagomonadaceae</taxon>
        <taxon>Pelagomonas</taxon>
    </lineage>
</organism>
<sequence length="188" mass="18953">MSSTSSALNSTSRPNSSPVSSSGAQTSSTDSGSGESMRRRFAGGATSPKSEPSSKLSIVSARSSGGGGGKLVPSANRTDFFGAATGAGSVFSLAGVAGSETIKSEQSANRVCEQLFSLRRDGREYCSRFGGDDGGEMVRGVIVTTQFGLVVRAVVVWGDSGSSAAPLSSGIVTTRGRSPTLSVAIIEL</sequence>
<evidence type="ECO:0000256" key="1">
    <source>
        <dbReference type="SAM" id="MobiDB-lite"/>
    </source>
</evidence>
<evidence type="ECO:0000313" key="3">
    <source>
        <dbReference type="Proteomes" id="UP000789595"/>
    </source>
</evidence>
<gene>
    <name evidence="2" type="ORF">PECAL_2P12960</name>
</gene>
<proteinExistence type="predicted"/>
<feature type="compositionally biased region" description="Low complexity" evidence="1">
    <location>
        <begin position="1"/>
        <end position="34"/>
    </location>
</feature>
<name>A0A8J2SEC4_9STRA</name>
<protein>
    <submittedName>
        <fullName evidence="2">Uncharacterized protein</fullName>
    </submittedName>
</protein>
<dbReference type="AlphaFoldDB" id="A0A8J2SEC4"/>
<reference evidence="2" key="1">
    <citation type="submission" date="2021-11" db="EMBL/GenBank/DDBJ databases">
        <authorList>
            <consortium name="Genoscope - CEA"/>
            <person name="William W."/>
        </authorList>
    </citation>
    <scope>NUCLEOTIDE SEQUENCE</scope>
</reference>
<feature type="compositionally biased region" description="Polar residues" evidence="1">
    <location>
        <begin position="47"/>
        <end position="63"/>
    </location>
</feature>
<comment type="caution">
    <text evidence="2">The sequence shown here is derived from an EMBL/GenBank/DDBJ whole genome shotgun (WGS) entry which is preliminary data.</text>
</comment>
<accession>A0A8J2SEC4</accession>